<proteinExistence type="predicted"/>
<accession>A0A1I8BT19</accession>
<organism evidence="2 3">
    <name type="scientific">Meloidogyne hapla</name>
    <name type="common">Root-knot nematode worm</name>
    <dbReference type="NCBI Taxonomy" id="6305"/>
    <lineage>
        <taxon>Eukaryota</taxon>
        <taxon>Metazoa</taxon>
        <taxon>Ecdysozoa</taxon>
        <taxon>Nematoda</taxon>
        <taxon>Chromadorea</taxon>
        <taxon>Rhabditida</taxon>
        <taxon>Tylenchina</taxon>
        <taxon>Tylenchomorpha</taxon>
        <taxon>Tylenchoidea</taxon>
        <taxon>Meloidogynidae</taxon>
        <taxon>Meloidogyninae</taxon>
        <taxon>Meloidogyne</taxon>
    </lineage>
</organism>
<sequence length="109" mass="12713">MTRINIILFIILIIALYTHAKVRKQFVYSPQEPQAKSVDSLAPEQIKMQKPKSLKAMVDYGLCKQECKRKRDQESTGQYVQWLREELRFAEEQLRAQESQQQSVGGNNI</sequence>
<evidence type="ECO:0000313" key="3">
    <source>
        <dbReference type="WBParaSite" id="MhA1_Contig512.frz3.gene3"/>
    </source>
</evidence>
<feature type="signal peptide" evidence="1">
    <location>
        <begin position="1"/>
        <end position="20"/>
    </location>
</feature>
<reference evidence="3" key="1">
    <citation type="submission" date="2016-11" db="UniProtKB">
        <authorList>
            <consortium name="WormBaseParasite"/>
        </authorList>
    </citation>
    <scope>IDENTIFICATION</scope>
</reference>
<dbReference type="WBParaSite" id="MhA1_Contig512.frz3.gene3">
    <property type="protein sequence ID" value="MhA1_Contig512.frz3.gene3"/>
    <property type="gene ID" value="MhA1_Contig512.frz3.gene3"/>
</dbReference>
<keyword evidence="1" id="KW-0732">Signal</keyword>
<keyword evidence="2" id="KW-1185">Reference proteome</keyword>
<dbReference type="AlphaFoldDB" id="A0A1I8BT19"/>
<evidence type="ECO:0000313" key="2">
    <source>
        <dbReference type="Proteomes" id="UP000095281"/>
    </source>
</evidence>
<dbReference type="Proteomes" id="UP000095281">
    <property type="component" value="Unplaced"/>
</dbReference>
<evidence type="ECO:0000256" key="1">
    <source>
        <dbReference type="SAM" id="SignalP"/>
    </source>
</evidence>
<protein>
    <submittedName>
        <fullName evidence="3">Uncharacterized protein</fullName>
    </submittedName>
</protein>
<feature type="chain" id="PRO_5009316138" evidence="1">
    <location>
        <begin position="21"/>
        <end position="109"/>
    </location>
</feature>
<name>A0A1I8BT19_MELHA</name>